<dbReference type="InterPro" id="IPR015300">
    <property type="entry name" value="DNA-bd_pseudobarrel_sf"/>
</dbReference>
<reference evidence="9" key="1">
    <citation type="journal article" date="2019" name="Plant Biotechnol. J.">
        <title>Genome sequencing of the Australian wild diploid species Gossypium australe highlights disease resistance and delayed gland morphogenesis.</title>
        <authorList>
            <person name="Cai Y."/>
            <person name="Cai X."/>
            <person name="Wang Q."/>
            <person name="Wang P."/>
            <person name="Zhang Y."/>
            <person name="Cai C."/>
            <person name="Xu Y."/>
            <person name="Wang K."/>
            <person name="Zhou Z."/>
            <person name="Wang C."/>
            <person name="Geng S."/>
            <person name="Li B."/>
            <person name="Dong Q."/>
            <person name="Hou Y."/>
            <person name="Wang H."/>
            <person name="Ai P."/>
            <person name="Liu Z."/>
            <person name="Yi F."/>
            <person name="Sun M."/>
            <person name="An G."/>
            <person name="Cheng J."/>
            <person name="Zhang Y."/>
            <person name="Shi Q."/>
            <person name="Xie Y."/>
            <person name="Shi X."/>
            <person name="Chang Y."/>
            <person name="Huang F."/>
            <person name="Chen Y."/>
            <person name="Hong S."/>
            <person name="Mi L."/>
            <person name="Sun Q."/>
            <person name="Zhang L."/>
            <person name="Zhou B."/>
            <person name="Peng R."/>
            <person name="Zhang X."/>
            <person name="Liu F."/>
        </authorList>
    </citation>
    <scope>NUCLEOTIDE SEQUENCE [LARGE SCALE GENOMIC DNA]</scope>
    <source>
        <strain evidence="9">cv. PA1801</strain>
    </source>
</reference>
<dbReference type="PROSITE" id="PS50863">
    <property type="entry name" value="B3"/>
    <property type="match status" value="1"/>
</dbReference>
<accession>A0A5B6V7T6</accession>
<name>A0A5B6V7T6_9ROSI</name>
<keyword evidence="9" id="KW-1185">Reference proteome</keyword>
<feature type="region of interest" description="Disordered" evidence="6">
    <location>
        <begin position="126"/>
        <end position="197"/>
    </location>
</feature>
<dbReference type="AlphaFoldDB" id="A0A5B6V7T6"/>
<dbReference type="Gene3D" id="2.40.330.10">
    <property type="entry name" value="DNA-binding pseudobarrel domain"/>
    <property type="match status" value="1"/>
</dbReference>
<dbReference type="CDD" id="cd10017">
    <property type="entry name" value="B3_DNA"/>
    <property type="match status" value="1"/>
</dbReference>
<feature type="compositionally biased region" description="Polar residues" evidence="6">
    <location>
        <begin position="233"/>
        <end position="242"/>
    </location>
</feature>
<evidence type="ECO:0000256" key="3">
    <source>
        <dbReference type="ARBA" id="ARBA00023125"/>
    </source>
</evidence>
<evidence type="ECO:0000256" key="4">
    <source>
        <dbReference type="ARBA" id="ARBA00023163"/>
    </source>
</evidence>
<dbReference type="SUPFAM" id="SSF101936">
    <property type="entry name" value="DNA-binding pseudobarrel domain"/>
    <property type="match status" value="1"/>
</dbReference>
<feature type="domain" description="TF-B3" evidence="7">
    <location>
        <begin position="9"/>
        <end position="117"/>
    </location>
</feature>
<feature type="compositionally biased region" description="Basic and acidic residues" evidence="6">
    <location>
        <begin position="158"/>
        <end position="167"/>
    </location>
</feature>
<dbReference type="OrthoDB" id="983119at2759"/>
<sequence length="421" mass="47159">MVILEQPMIILEKRLSKTDISRRLAVPMEYFNMEHFPKPGASLEGKPREDFVVKDEKGRVWNLSCSIRKQPNHPKPVLINEWIHFVQSKKLREGDRVIIYGEQDETGLMQLRIKAEKCTGSYEAPCFPFMNQNPDRNKGLSSPSSSSESTATFQPSETEDHSAEVLSHELGQTAATTTPGIDKEHIPTTNSTSQDIARYKMKRPRLSSSLELTLKPTTTEYHLADVLRHEQGRTTASTTPSITKEHIPTNRSTSQDIARYKKKRPRLSTSLELTLKPTTAEYHLADVLNHELNQITATTTPSINKEHKPTNDSTSQDIARHKTKGPRLSPSLELTLKPATTEGMTAATSSSNKNLAPTFHSHSQDIGSYNTETPNLSLNLGLTLKPTYMQDIGSYNTETPNLSLNLGLTLKPTYMQDTTHK</sequence>
<evidence type="ECO:0000313" key="9">
    <source>
        <dbReference type="Proteomes" id="UP000325315"/>
    </source>
</evidence>
<keyword evidence="4" id="KW-0804">Transcription</keyword>
<dbReference type="InterPro" id="IPR003340">
    <property type="entry name" value="B3_DNA-bd"/>
</dbReference>
<dbReference type="Pfam" id="PF02362">
    <property type="entry name" value="B3"/>
    <property type="match status" value="1"/>
</dbReference>
<evidence type="ECO:0000313" key="8">
    <source>
        <dbReference type="EMBL" id="KAA3465154.1"/>
    </source>
</evidence>
<evidence type="ECO:0000256" key="5">
    <source>
        <dbReference type="ARBA" id="ARBA00023242"/>
    </source>
</evidence>
<feature type="region of interest" description="Disordered" evidence="6">
    <location>
        <begin position="230"/>
        <end position="265"/>
    </location>
</feature>
<keyword evidence="2" id="KW-0805">Transcription regulation</keyword>
<comment type="caution">
    <text evidence="8">The sequence shown here is derived from an EMBL/GenBank/DDBJ whole genome shotgun (WGS) entry which is preliminary data.</text>
</comment>
<keyword evidence="3" id="KW-0238">DNA-binding</keyword>
<feature type="region of interest" description="Disordered" evidence="6">
    <location>
        <begin position="298"/>
        <end position="330"/>
    </location>
</feature>
<evidence type="ECO:0000256" key="1">
    <source>
        <dbReference type="ARBA" id="ARBA00004123"/>
    </source>
</evidence>
<dbReference type="GO" id="GO:0003677">
    <property type="term" value="F:DNA binding"/>
    <property type="evidence" value="ECO:0007669"/>
    <property type="project" value="UniProtKB-KW"/>
</dbReference>
<comment type="subcellular location">
    <subcellularLocation>
        <location evidence="1">Nucleus</location>
    </subcellularLocation>
</comment>
<dbReference type="GO" id="GO:0005634">
    <property type="term" value="C:nucleus"/>
    <property type="evidence" value="ECO:0007669"/>
    <property type="project" value="UniProtKB-SubCell"/>
</dbReference>
<protein>
    <submittedName>
        <fullName evidence="8">B3 domain-containing transcription factor NGA4-like</fullName>
    </submittedName>
</protein>
<evidence type="ECO:0000259" key="7">
    <source>
        <dbReference type="PROSITE" id="PS50863"/>
    </source>
</evidence>
<proteinExistence type="predicted"/>
<gene>
    <name evidence="8" type="ORF">EPI10_000355</name>
</gene>
<dbReference type="Proteomes" id="UP000325315">
    <property type="component" value="Unassembled WGS sequence"/>
</dbReference>
<dbReference type="EMBL" id="SMMG02000007">
    <property type="protein sequence ID" value="KAA3465154.1"/>
    <property type="molecule type" value="Genomic_DNA"/>
</dbReference>
<keyword evidence="5" id="KW-0539">Nucleus</keyword>
<organism evidence="8 9">
    <name type="scientific">Gossypium australe</name>
    <dbReference type="NCBI Taxonomy" id="47621"/>
    <lineage>
        <taxon>Eukaryota</taxon>
        <taxon>Viridiplantae</taxon>
        <taxon>Streptophyta</taxon>
        <taxon>Embryophyta</taxon>
        <taxon>Tracheophyta</taxon>
        <taxon>Spermatophyta</taxon>
        <taxon>Magnoliopsida</taxon>
        <taxon>eudicotyledons</taxon>
        <taxon>Gunneridae</taxon>
        <taxon>Pentapetalae</taxon>
        <taxon>rosids</taxon>
        <taxon>malvids</taxon>
        <taxon>Malvales</taxon>
        <taxon>Malvaceae</taxon>
        <taxon>Malvoideae</taxon>
        <taxon>Gossypium</taxon>
    </lineage>
</organism>
<evidence type="ECO:0000256" key="2">
    <source>
        <dbReference type="ARBA" id="ARBA00023015"/>
    </source>
</evidence>
<evidence type="ECO:0000256" key="6">
    <source>
        <dbReference type="SAM" id="MobiDB-lite"/>
    </source>
</evidence>